<protein>
    <submittedName>
        <fullName evidence="2">Uncharacterized protein</fullName>
    </submittedName>
</protein>
<evidence type="ECO:0000313" key="2">
    <source>
        <dbReference type="EMBL" id="JAI06330.1"/>
    </source>
</evidence>
<reference evidence="2" key="2">
    <citation type="journal article" date="2015" name="Fish Shellfish Immunol.">
        <title>Early steps in the European eel (Anguilla anguilla)-Vibrio vulnificus interaction in the gills: Role of the RtxA13 toxin.</title>
        <authorList>
            <person name="Callol A."/>
            <person name="Pajuelo D."/>
            <person name="Ebbesson L."/>
            <person name="Teles M."/>
            <person name="MacKenzie S."/>
            <person name="Amaro C."/>
        </authorList>
    </citation>
    <scope>NUCLEOTIDE SEQUENCE</scope>
</reference>
<evidence type="ECO:0000256" key="1">
    <source>
        <dbReference type="SAM" id="Phobius"/>
    </source>
</evidence>
<proteinExistence type="predicted"/>
<dbReference type="AlphaFoldDB" id="A0A0E9XUL1"/>
<keyword evidence="1" id="KW-0472">Membrane</keyword>
<name>A0A0E9XUL1_ANGAN</name>
<feature type="transmembrane region" description="Helical" evidence="1">
    <location>
        <begin position="15"/>
        <end position="33"/>
    </location>
</feature>
<sequence length="41" mass="4843">MLQRLSEQSTNKCKLSVTFFMNHLHLFFVGYLCKKVNFSSD</sequence>
<keyword evidence="1" id="KW-1133">Transmembrane helix</keyword>
<dbReference type="EMBL" id="GBXM01002248">
    <property type="protein sequence ID" value="JAI06330.1"/>
    <property type="molecule type" value="Transcribed_RNA"/>
</dbReference>
<organism evidence="2">
    <name type="scientific">Anguilla anguilla</name>
    <name type="common">European freshwater eel</name>
    <name type="synonym">Muraena anguilla</name>
    <dbReference type="NCBI Taxonomy" id="7936"/>
    <lineage>
        <taxon>Eukaryota</taxon>
        <taxon>Metazoa</taxon>
        <taxon>Chordata</taxon>
        <taxon>Craniata</taxon>
        <taxon>Vertebrata</taxon>
        <taxon>Euteleostomi</taxon>
        <taxon>Actinopterygii</taxon>
        <taxon>Neopterygii</taxon>
        <taxon>Teleostei</taxon>
        <taxon>Anguilliformes</taxon>
        <taxon>Anguillidae</taxon>
        <taxon>Anguilla</taxon>
    </lineage>
</organism>
<reference evidence="2" key="1">
    <citation type="submission" date="2014-11" db="EMBL/GenBank/DDBJ databases">
        <authorList>
            <person name="Amaro Gonzalez C."/>
        </authorList>
    </citation>
    <scope>NUCLEOTIDE SEQUENCE</scope>
</reference>
<accession>A0A0E9XUL1</accession>
<keyword evidence="1" id="KW-0812">Transmembrane</keyword>